<dbReference type="SUPFAM" id="SSF46934">
    <property type="entry name" value="UBA-like"/>
    <property type="match status" value="1"/>
</dbReference>
<dbReference type="Gene3D" id="1.10.260.100">
    <property type="match status" value="1"/>
</dbReference>
<dbReference type="Gene3D" id="1.10.8.10">
    <property type="entry name" value="DNA helicase RuvA subunit, C-terminal domain"/>
    <property type="match status" value="1"/>
</dbReference>
<feature type="compositionally biased region" description="Gly residues" evidence="1">
    <location>
        <begin position="120"/>
        <end position="131"/>
    </location>
</feature>
<dbReference type="Pfam" id="PF00240">
    <property type="entry name" value="ubiquitin"/>
    <property type="match status" value="1"/>
</dbReference>
<accession>A0A7E4W764</accession>
<feature type="domain" description="Ubiquitin-like" evidence="3">
    <location>
        <begin position="14"/>
        <end position="88"/>
    </location>
</feature>
<dbReference type="GO" id="GO:0006511">
    <property type="term" value="P:ubiquitin-dependent protein catabolic process"/>
    <property type="evidence" value="ECO:0007669"/>
    <property type="project" value="TreeGrafter"/>
</dbReference>
<dbReference type="SUPFAM" id="SSF54236">
    <property type="entry name" value="Ubiquitin-like"/>
    <property type="match status" value="1"/>
</dbReference>
<feature type="region of interest" description="Disordered" evidence="1">
    <location>
        <begin position="88"/>
        <end position="131"/>
    </location>
</feature>
<dbReference type="Proteomes" id="UP000492821">
    <property type="component" value="Unassembled WGS sequence"/>
</dbReference>
<keyword evidence="4" id="KW-1185">Reference proteome</keyword>
<dbReference type="SMART" id="SM00213">
    <property type="entry name" value="UBQ"/>
    <property type="match status" value="1"/>
</dbReference>
<reference evidence="4" key="1">
    <citation type="journal article" date="2013" name="Genetics">
        <title>The draft genome and transcriptome of Panagrellus redivivus are shaped by the harsh demands of a free-living lifestyle.</title>
        <authorList>
            <person name="Srinivasan J."/>
            <person name="Dillman A.R."/>
            <person name="Macchietto M.G."/>
            <person name="Heikkinen L."/>
            <person name="Lakso M."/>
            <person name="Fracchia K.M."/>
            <person name="Antoshechkin I."/>
            <person name="Mortazavi A."/>
            <person name="Wong G."/>
            <person name="Sternberg P.W."/>
        </authorList>
    </citation>
    <scope>NUCLEOTIDE SEQUENCE [LARGE SCALE GENOMIC DNA]</scope>
    <source>
        <strain evidence="4">MT8872</strain>
    </source>
</reference>
<evidence type="ECO:0000259" key="2">
    <source>
        <dbReference type="PROSITE" id="PS50030"/>
    </source>
</evidence>
<name>A0A7E4W764_PANRE</name>
<dbReference type="Pfam" id="PF23195">
    <property type="entry name" value="UBQLN1"/>
    <property type="match status" value="1"/>
</dbReference>
<dbReference type="PANTHER" id="PTHR10677:SF3">
    <property type="entry name" value="FI07626P-RELATED"/>
    <property type="match status" value="1"/>
</dbReference>
<dbReference type="SMART" id="SM00165">
    <property type="entry name" value="UBA"/>
    <property type="match status" value="1"/>
</dbReference>
<dbReference type="CDD" id="cd14399">
    <property type="entry name" value="UBA_PLICs"/>
    <property type="match status" value="1"/>
</dbReference>
<protein>
    <submittedName>
        <fullName evidence="5">Ubiquitin-like domain-containing protein</fullName>
    </submittedName>
</protein>
<dbReference type="WBParaSite" id="Pan_g8156.t1">
    <property type="protein sequence ID" value="Pan_g8156.t1"/>
    <property type="gene ID" value="Pan_g8156"/>
</dbReference>
<organism evidence="4 5">
    <name type="scientific">Panagrellus redivivus</name>
    <name type="common">Microworm</name>
    <dbReference type="NCBI Taxonomy" id="6233"/>
    <lineage>
        <taxon>Eukaryota</taxon>
        <taxon>Metazoa</taxon>
        <taxon>Ecdysozoa</taxon>
        <taxon>Nematoda</taxon>
        <taxon>Chromadorea</taxon>
        <taxon>Rhabditida</taxon>
        <taxon>Tylenchina</taxon>
        <taxon>Panagrolaimomorpha</taxon>
        <taxon>Panagrolaimoidea</taxon>
        <taxon>Panagrolaimidae</taxon>
        <taxon>Panagrellus</taxon>
    </lineage>
</organism>
<evidence type="ECO:0000313" key="4">
    <source>
        <dbReference type="Proteomes" id="UP000492821"/>
    </source>
</evidence>
<dbReference type="PROSITE" id="PS50053">
    <property type="entry name" value="UBIQUITIN_2"/>
    <property type="match status" value="1"/>
</dbReference>
<dbReference type="AlphaFoldDB" id="A0A7E4W764"/>
<dbReference type="InterPro" id="IPR015496">
    <property type="entry name" value="Ubiquilin"/>
</dbReference>
<sequence>MTESGSEDERVRQIKLTFKSTSGNQDIEVDENATIERVKRILSSTLNHPIEQLILIFSGKILKDHETLLTHNIKDGMAVHLVIKQTKPTTAAAPTSTPTPTRPSGTSTPTAGANPPPAAPGGGLGGLPGLGGMNADAARQVLNMPFAQELFSNPEFLRQMISGNEHIQSLARQNPEIGHLLNDPEMIRQTMDMIRNPNMFNEMMRNHDQAIRNLQGIPGGEAALQRLYTDIQEPLLNSTTGAGGNPFASSTGGANNAANTTSRSERAGVENAEALPNPWGGSTATSTSSPAPAAAAGGGAGGLGSLLGGLGGGSGMDASLQQMLNNPALQESMRAMMTPENMRAMMTPEMMQRAREAMGNIPGLENVSNQQLSDQMASMMRNPDFATTISNPRVIEAMASIRRNLDVIRTEAPSLYNSMFGGLSSSMSNFPAATGANSPPSQPPTATDAAAGTGAAGANPLVGSGGMQALIQQLMNNSLGAPNGLPADTRPPEQRFQSQLEQLVSMGFTNAEANLRAIQEAHGDVNGAIDRLLNR</sequence>
<dbReference type="PANTHER" id="PTHR10677">
    <property type="entry name" value="UBIQUILIN"/>
    <property type="match status" value="1"/>
</dbReference>
<feature type="domain" description="UBA" evidence="2">
    <location>
        <begin position="491"/>
        <end position="535"/>
    </location>
</feature>
<feature type="compositionally biased region" description="Low complexity" evidence="1">
    <location>
        <begin position="280"/>
        <end position="295"/>
    </location>
</feature>
<reference evidence="5" key="2">
    <citation type="submission" date="2020-10" db="UniProtKB">
        <authorList>
            <consortium name="WormBaseParasite"/>
        </authorList>
    </citation>
    <scope>IDENTIFICATION</scope>
</reference>
<dbReference type="InterPro" id="IPR006636">
    <property type="entry name" value="STI1_HS-bd"/>
</dbReference>
<dbReference type="Gene3D" id="3.10.20.90">
    <property type="entry name" value="Phosphatidylinositol 3-kinase Catalytic Subunit, Chain A, domain 1"/>
    <property type="match status" value="1"/>
</dbReference>
<dbReference type="GO" id="GO:0031593">
    <property type="term" value="F:polyubiquitin modification-dependent protein binding"/>
    <property type="evidence" value="ECO:0007669"/>
    <property type="project" value="TreeGrafter"/>
</dbReference>
<dbReference type="InterPro" id="IPR029071">
    <property type="entry name" value="Ubiquitin-like_domsf"/>
</dbReference>
<dbReference type="GO" id="GO:0005829">
    <property type="term" value="C:cytosol"/>
    <property type="evidence" value="ECO:0007669"/>
    <property type="project" value="TreeGrafter"/>
</dbReference>
<evidence type="ECO:0000256" key="1">
    <source>
        <dbReference type="SAM" id="MobiDB-lite"/>
    </source>
</evidence>
<dbReference type="FunFam" id="1.10.260.100:FF:000001">
    <property type="entry name" value="Ubiquilin 1"/>
    <property type="match status" value="1"/>
</dbReference>
<dbReference type="InterPro" id="IPR015940">
    <property type="entry name" value="UBA"/>
</dbReference>
<dbReference type="InterPro" id="IPR009060">
    <property type="entry name" value="UBA-like_sf"/>
</dbReference>
<feature type="region of interest" description="Disordered" evidence="1">
    <location>
        <begin position="431"/>
        <end position="453"/>
    </location>
</feature>
<feature type="region of interest" description="Disordered" evidence="1">
    <location>
        <begin position="237"/>
        <end position="298"/>
    </location>
</feature>
<dbReference type="SMART" id="SM00727">
    <property type="entry name" value="STI1"/>
    <property type="match status" value="3"/>
</dbReference>
<dbReference type="PROSITE" id="PS50030">
    <property type="entry name" value="UBA"/>
    <property type="match status" value="1"/>
</dbReference>
<dbReference type="InterPro" id="IPR000626">
    <property type="entry name" value="Ubiquitin-like_dom"/>
</dbReference>
<evidence type="ECO:0000313" key="5">
    <source>
        <dbReference type="WBParaSite" id="Pan_g8156.t1"/>
    </source>
</evidence>
<feature type="compositionally biased region" description="Low complexity" evidence="1">
    <location>
        <begin position="248"/>
        <end position="262"/>
    </location>
</feature>
<proteinExistence type="predicted"/>
<dbReference type="Pfam" id="PF00627">
    <property type="entry name" value="UBA"/>
    <property type="match status" value="1"/>
</dbReference>
<feature type="compositionally biased region" description="Low complexity" evidence="1">
    <location>
        <begin position="88"/>
        <end position="113"/>
    </location>
</feature>
<evidence type="ECO:0000259" key="3">
    <source>
        <dbReference type="PROSITE" id="PS50053"/>
    </source>
</evidence>